<dbReference type="SUPFAM" id="SSF53335">
    <property type="entry name" value="S-adenosyl-L-methionine-dependent methyltransferases"/>
    <property type="match status" value="1"/>
</dbReference>
<evidence type="ECO:0000313" key="1">
    <source>
        <dbReference type="EMBL" id="GAG93801.1"/>
    </source>
</evidence>
<accession>X1DBI9</accession>
<proteinExistence type="predicted"/>
<protein>
    <submittedName>
        <fullName evidence="1">Uncharacterized protein</fullName>
    </submittedName>
</protein>
<feature type="non-terminal residue" evidence="1">
    <location>
        <position position="1"/>
    </location>
</feature>
<comment type="caution">
    <text evidence="1">The sequence shown here is derived from an EMBL/GenBank/DDBJ whole genome shotgun (WGS) entry which is preliminary data.</text>
</comment>
<dbReference type="CDD" id="cd02440">
    <property type="entry name" value="AdoMet_MTases"/>
    <property type="match status" value="1"/>
</dbReference>
<dbReference type="Gene3D" id="3.40.50.150">
    <property type="entry name" value="Vaccinia Virus protein VP39"/>
    <property type="match status" value="1"/>
</dbReference>
<organism evidence="1">
    <name type="scientific">marine sediment metagenome</name>
    <dbReference type="NCBI Taxonomy" id="412755"/>
    <lineage>
        <taxon>unclassified sequences</taxon>
        <taxon>metagenomes</taxon>
        <taxon>ecological metagenomes</taxon>
    </lineage>
</organism>
<reference evidence="1" key="1">
    <citation type="journal article" date="2014" name="Front. Microbiol.">
        <title>High frequency of phylogenetically diverse reductive dehalogenase-homologous genes in deep subseafloor sedimentary metagenomes.</title>
        <authorList>
            <person name="Kawai M."/>
            <person name="Futagami T."/>
            <person name="Toyoda A."/>
            <person name="Takaki Y."/>
            <person name="Nishi S."/>
            <person name="Hori S."/>
            <person name="Arai W."/>
            <person name="Tsubouchi T."/>
            <person name="Morono Y."/>
            <person name="Uchiyama I."/>
            <person name="Ito T."/>
            <person name="Fujiyama A."/>
            <person name="Inagaki F."/>
            <person name="Takami H."/>
        </authorList>
    </citation>
    <scope>NUCLEOTIDE SEQUENCE</scope>
    <source>
        <strain evidence="1">Expedition CK06-06</strain>
    </source>
</reference>
<dbReference type="EMBL" id="BART01019594">
    <property type="protein sequence ID" value="GAG93801.1"/>
    <property type="molecule type" value="Genomic_DNA"/>
</dbReference>
<dbReference type="AlphaFoldDB" id="X1DBI9"/>
<name>X1DBI9_9ZZZZ</name>
<dbReference type="Pfam" id="PF13489">
    <property type="entry name" value="Methyltransf_23"/>
    <property type="match status" value="1"/>
</dbReference>
<gene>
    <name evidence="1" type="ORF">S01H4_36618</name>
</gene>
<sequence length="283" mass="32867">TPYYKISVWMVSRKKWWHSAKTAADCVKLTLYLISLRRSIAKEGIKDAPTIRIKDNGKMVVQDGYHRLFCADYIGYKRAIPVKVGAMNPKFQEIEKTLVKLGRRKKYTYHPLYISSSALYHPYFRNWKAWRTDAPSRLRSILPKLSGVRTILDIGPCEGYFSTNLAARGYDVTAVELHPERAKVLKFFANLRGLNYPVAVEDWRSYCTKTDKEFDAILFMGTFHHQLIHSGQLDEFKKLGLLKGKRIFFEMATNKDPRMTKFPTPKSTIFMPLFFAHIRVPSK</sequence>
<dbReference type="InterPro" id="IPR029063">
    <property type="entry name" value="SAM-dependent_MTases_sf"/>
</dbReference>